<keyword evidence="2" id="KW-1277">Toxin-antitoxin system</keyword>
<dbReference type="GO" id="GO:0003677">
    <property type="term" value="F:DNA binding"/>
    <property type="evidence" value="ECO:0007669"/>
    <property type="project" value="InterPro"/>
</dbReference>
<evidence type="ECO:0000313" key="4">
    <source>
        <dbReference type="Proteomes" id="UP000321440"/>
    </source>
</evidence>
<dbReference type="AlphaFoldDB" id="A0A511W3U2"/>
<gene>
    <name evidence="3" type="ORF">AHA02nite_12070</name>
</gene>
<sequence length="122" mass="14567">MEIGEIYYMDVEFEEQPNKSKNRPVIIFGEHEEEILLLISTTTKGRKHPISYYDQFKIPIPNWRKSGLSEPSWCRGYRLIEISKAQFKKIVKKHDYIGKLHPEDFNYILEEFVKIHKANQPI</sequence>
<dbReference type="InterPro" id="IPR003477">
    <property type="entry name" value="PemK-like"/>
</dbReference>
<dbReference type="SUPFAM" id="SSF50118">
    <property type="entry name" value="Cell growth inhibitor/plasmid maintenance toxic component"/>
    <property type="match status" value="1"/>
</dbReference>
<dbReference type="Pfam" id="PF02452">
    <property type="entry name" value="PemK_toxin"/>
    <property type="match status" value="1"/>
</dbReference>
<dbReference type="OrthoDB" id="1797254at2"/>
<comment type="similarity">
    <text evidence="1">Belongs to the PemK/MazF family.</text>
</comment>
<evidence type="ECO:0000256" key="1">
    <source>
        <dbReference type="ARBA" id="ARBA00007521"/>
    </source>
</evidence>
<reference evidence="3 4" key="1">
    <citation type="submission" date="2019-07" db="EMBL/GenBank/DDBJ databases">
        <title>Whole genome shotgun sequence of Alkalibacillus haloalkaliphilus NBRC 103110.</title>
        <authorList>
            <person name="Hosoyama A."/>
            <person name="Uohara A."/>
            <person name="Ohji S."/>
            <person name="Ichikawa N."/>
        </authorList>
    </citation>
    <scope>NUCLEOTIDE SEQUENCE [LARGE SCALE GENOMIC DNA]</scope>
    <source>
        <strain evidence="3 4">NBRC 103110</strain>
    </source>
</reference>
<dbReference type="Proteomes" id="UP000321440">
    <property type="component" value="Unassembled WGS sequence"/>
</dbReference>
<keyword evidence="4" id="KW-1185">Reference proteome</keyword>
<protein>
    <submittedName>
        <fullName evidence="3">Uncharacterized protein</fullName>
    </submittedName>
</protein>
<proteinExistence type="inferred from homology"/>
<dbReference type="RefSeq" id="WP_146815350.1">
    <property type="nucleotide sequence ID" value="NZ_BJYA01000004.1"/>
</dbReference>
<name>A0A511W3U2_9BACI</name>
<comment type="caution">
    <text evidence="3">The sequence shown here is derived from an EMBL/GenBank/DDBJ whole genome shotgun (WGS) entry which is preliminary data.</text>
</comment>
<dbReference type="InterPro" id="IPR011067">
    <property type="entry name" value="Plasmid_toxin/cell-grow_inhib"/>
</dbReference>
<evidence type="ECO:0000256" key="2">
    <source>
        <dbReference type="ARBA" id="ARBA00022649"/>
    </source>
</evidence>
<organism evidence="3 4">
    <name type="scientific">Alkalibacillus haloalkaliphilus</name>
    <dbReference type="NCBI Taxonomy" id="94136"/>
    <lineage>
        <taxon>Bacteria</taxon>
        <taxon>Bacillati</taxon>
        <taxon>Bacillota</taxon>
        <taxon>Bacilli</taxon>
        <taxon>Bacillales</taxon>
        <taxon>Bacillaceae</taxon>
        <taxon>Alkalibacillus</taxon>
    </lineage>
</organism>
<evidence type="ECO:0000313" key="3">
    <source>
        <dbReference type="EMBL" id="GEN45431.1"/>
    </source>
</evidence>
<dbReference type="EMBL" id="BJYA01000004">
    <property type="protein sequence ID" value="GEN45431.1"/>
    <property type="molecule type" value="Genomic_DNA"/>
</dbReference>
<dbReference type="Gene3D" id="2.30.30.110">
    <property type="match status" value="1"/>
</dbReference>
<accession>A0A511W3U2</accession>